<gene>
    <name evidence="2" type="ORF">JD82_02352</name>
</gene>
<dbReference type="InterPro" id="IPR046879">
    <property type="entry name" value="KANL3/Tex30_Abhydrolase"/>
</dbReference>
<feature type="domain" description="KANL3/Tex30 alpha/beta hydrolase-like" evidence="1">
    <location>
        <begin position="26"/>
        <end position="164"/>
    </location>
</feature>
<reference evidence="2 3" key="1">
    <citation type="submission" date="2019-07" db="EMBL/GenBank/DDBJ databases">
        <title>R&amp;d 2014.</title>
        <authorList>
            <person name="Klenk H.-P."/>
        </authorList>
    </citation>
    <scope>NUCLEOTIDE SEQUENCE [LARGE SCALE GENOMIC DNA]</scope>
    <source>
        <strain evidence="2 3">DSM 43194</strain>
    </source>
</reference>
<proteinExistence type="predicted"/>
<dbReference type="EMBL" id="VLJV01000001">
    <property type="protein sequence ID" value="TWH20506.1"/>
    <property type="molecule type" value="Genomic_DNA"/>
</dbReference>
<keyword evidence="3" id="KW-1185">Reference proteome</keyword>
<evidence type="ECO:0000313" key="3">
    <source>
        <dbReference type="Proteomes" id="UP000317303"/>
    </source>
</evidence>
<dbReference type="Gene3D" id="3.40.50.1820">
    <property type="entry name" value="alpha/beta hydrolase"/>
    <property type="match status" value="1"/>
</dbReference>
<evidence type="ECO:0000259" key="1">
    <source>
        <dbReference type="Pfam" id="PF20408"/>
    </source>
</evidence>
<dbReference type="SUPFAM" id="SSF53474">
    <property type="entry name" value="alpha/beta-Hydrolases"/>
    <property type="match status" value="1"/>
</dbReference>
<dbReference type="InterPro" id="IPR026555">
    <property type="entry name" value="NSL3/Tex30"/>
</dbReference>
<evidence type="ECO:0000313" key="2">
    <source>
        <dbReference type="EMBL" id="TWH20506.1"/>
    </source>
</evidence>
<comment type="caution">
    <text evidence="2">The sequence shown here is derived from an EMBL/GenBank/DDBJ whole genome shotgun (WGS) entry which is preliminary data.</text>
</comment>
<dbReference type="PANTHER" id="PTHR13136">
    <property type="entry name" value="TESTIS DEVELOPMENT PROTEIN PRTD"/>
    <property type="match status" value="1"/>
</dbReference>
<dbReference type="Proteomes" id="UP000317303">
    <property type="component" value="Unassembled WGS sequence"/>
</dbReference>
<dbReference type="AlphaFoldDB" id="A0A660CB23"/>
<protein>
    <recommendedName>
        <fullName evidence="1">KANL3/Tex30 alpha/beta hydrolase-like domain-containing protein</fullName>
    </recommendedName>
</protein>
<dbReference type="RefSeq" id="WP_030534255.1">
    <property type="nucleotide sequence ID" value="NZ_JOIJ01000027.1"/>
</dbReference>
<accession>A0A660CB23</accession>
<sequence length="204" mass="21074">MTTAEIETPHGPARAELHCADEGVAGLLLGHGAGGGIDAPDLVAVAGAARAAGVHVALVEQPYRVAGRKAPAPAKQLDAAWLAVVEELSGRWFEGLPLVFGGRSSGARVACRTADEGQADAVLCLAFPEHPPGKPEKSRQPELDGVPVPTLVVQGERDPFGRPEPGPHREIVTVAGDHGLKADLDGVARAAGEWLGRVIRPLTS</sequence>
<name>A0A660CB23_9PSEU</name>
<dbReference type="Pfam" id="PF20408">
    <property type="entry name" value="Abhydrolase_11"/>
    <property type="match status" value="1"/>
</dbReference>
<dbReference type="InterPro" id="IPR029058">
    <property type="entry name" value="AB_hydrolase_fold"/>
</dbReference>
<organism evidence="2 3">
    <name type="scientific">Prauserella rugosa</name>
    <dbReference type="NCBI Taxonomy" id="43354"/>
    <lineage>
        <taxon>Bacteria</taxon>
        <taxon>Bacillati</taxon>
        <taxon>Actinomycetota</taxon>
        <taxon>Actinomycetes</taxon>
        <taxon>Pseudonocardiales</taxon>
        <taxon>Pseudonocardiaceae</taxon>
        <taxon>Prauserella</taxon>
    </lineage>
</organism>
<dbReference type="OrthoDB" id="652634at2"/>
<dbReference type="PANTHER" id="PTHR13136:SF11">
    <property type="entry name" value="TESTIS-EXPRESSED PROTEIN 30"/>
    <property type="match status" value="1"/>
</dbReference>